<organism evidence="2 3">
    <name type="scientific">Alsobacter ponti</name>
    <dbReference type="NCBI Taxonomy" id="2962936"/>
    <lineage>
        <taxon>Bacteria</taxon>
        <taxon>Pseudomonadati</taxon>
        <taxon>Pseudomonadota</taxon>
        <taxon>Alphaproteobacteria</taxon>
        <taxon>Hyphomicrobiales</taxon>
        <taxon>Alsobacteraceae</taxon>
        <taxon>Alsobacter</taxon>
    </lineage>
</organism>
<comment type="caution">
    <text evidence="2">The sequence shown here is derived from an EMBL/GenBank/DDBJ whole genome shotgun (WGS) entry which is preliminary data.</text>
</comment>
<dbReference type="RefSeq" id="WP_254739275.1">
    <property type="nucleotide sequence ID" value="NZ_JANCLU010000003.1"/>
</dbReference>
<reference evidence="2 3" key="1">
    <citation type="submission" date="2022-07" db="EMBL/GenBank/DDBJ databases">
        <authorList>
            <person name="Li W.-J."/>
            <person name="Deng Q.-Q."/>
        </authorList>
    </citation>
    <scope>NUCLEOTIDE SEQUENCE [LARGE SCALE GENOMIC DNA]</scope>
    <source>
        <strain evidence="2 3">SYSU M60028</strain>
    </source>
</reference>
<evidence type="ECO:0000256" key="1">
    <source>
        <dbReference type="SAM" id="Phobius"/>
    </source>
</evidence>
<proteinExistence type="predicted"/>
<evidence type="ECO:0000313" key="2">
    <source>
        <dbReference type="EMBL" id="MCP8937882.1"/>
    </source>
</evidence>
<dbReference type="EMBL" id="JANCLU010000003">
    <property type="protein sequence ID" value="MCP8937882.1"/>
    <property type="molecule type" value="Genomic_DNA"/>
</dbReference>
<sequence length="53" mass="5616">MRSYGFIETIGQKVCSALTVSDMCYDSSTLSLFGLATILLLLGAIAGAFVPRL</sequence>
<evidence type="ECO:0000313" key="3">
    <source>
        <dbReference type="Proteomes" id="UP001205890"/>
    </source>
</evidence>
<name>A0ABT1L8R7_9HYPH</name>
<gene>
    <name evidence="2" type="ORF">NK718_05090</name>
</gene>
<protein>
    <recommendedName>
        <fullName evidence="4">Major facilitator superfamily (MFS) profile domain-containing protein</fullName>
    </recommendedName>
</protein>
<keyword evidence="1" id="KW-0812">Transmembrane</keyword>
<keyword evidence="3" id="KW-1185">Reference proteome</keyword>
<keyword evidence="1" id="KW-0472">Membrane</keyword>
<evidence type="ECO:0008006" key="4">
    <source>
        <dbReference type="Google" id="ProtNLM"/>
    </source>
</evidence>
<feature type="transmembrane region" description="Helical" evidence="1">
    <location>
        <begin position="30"/>
        <end position="50"/>
    </location>
</feature>
<accession>A0ABT1L8R7</accession>
<keyword evidence="1" id="KW-1133">Transmembrane helix</keyword>
<dbReference type="Proteomes" id="UP001205890">
    <property type="component" value="Unassembled WGS sequence"/>
</dbReference>